<dbReference type="PROSITE" id="PS00061">
    <property type="entry name" value="ADH_SHORT"/>
    <property type="match status" value="1"/>
</dbReference>
<sequence length="278" mass="29152">MADAGDLQDRVAFITGAGRGQGRSHAVTLARAGATIVAVDVCAPIDTVPYPLATRDDLAETARLVEAEGTRCLTRVADVRDRPALAGVVDEALVEFGRLDVVVANAGVAQGFPEQETATIDRIWADYIAINLTGAWNTVQATRDALVDGARGGSVIIVSSTSGLKGMSRGDPRSDAYTAAKHGLVGIMRAYANELGPYGVRVNSIHPTAVATPMIENPAMKRWVEVNVGRVSGGFGDAMHRGRITVEEVSDTVLWLASDRSRAVTGVTVPVDAGFAVT</sequence>
<proteinExistence type="inferred from homology"/>
<keyword evidence="2" id="KW-0560">Oxidoreductase</keyword>
<evidence type="ECO:0000313" key="4">
    <source>
        <dbReference type="EMBL" id="TCK21989.1"/>
    </source>
</evidence>
<dbReference type="PRINTS" id="PR00081">
    <property type="entry name" value="GDHRDH"/>
</dbReference>
<dbReference type="AlphaFoldDB" id="A0A4R1HQF3"/>
<dbReference type="PANTHER" id="PTHR42760:SF133">
    <property type="entry name" value="3-OXOACYL-[ACYL-CARRIER-PROTEIN] REDUCTASE"/>
    <property type="match status" value="1"/>
</dbReference>
<dbReference type="InterPro" id="IPR036291">
    <property type="entry name" value="NAD(P)-bd_dom_sf"/>
</dbReference>
<accession>A0A4R1HQF3</accession>
<comment type="similarity">
    <text evidence="1">Belongs to the short-chain dehydrogenases/reductases (SDR) family.</text>
</comment>
<comment type="caution">
    <text evidence="4">The sequence shown here is derived from an EMBL/GenBank/DDBJ whole genome shotgun (WGS) entry which is preliminary data.</text>
</comment>
<dbReference type="GO" id="GO:0016616">
    <property type="term" value="F:oxidoreductase activity, acting on the CH-OH group of donors, NAD or NADP as acceptor"/>
    <property type="evidence" value="ECO:0007669"/>
    <property type="project" value="TreeGrafter"/>
</dbReference>
<dbReference type="InterPro" id="IPR023985">
    <property type="entry name" value="SDR_subfam_1"/>
</dbReference>
<keyword evidence="3" id="KW-0520">NAD</keyword>
<evidence type="ECO:0000256" key="1">
    <source>
        <dbReference type="ARBA" id="ARBA00006484"/>
    </source>
</evidence>
<name>A0A4R1HQF3_PSEEN</name>
<keyword evidence="5" id="KW-1185">Reference proteome</keyword>
<dbReference type="OrthoDB" id="3206777at2"/>
<dbReference type="Gene3D" id="3.40.50.720">
    <property type="entry name" value="NAD(P)-binding Rossmann-like Domain"/>
    <property type="match status" value="1"/>
</dbReference>
<dbReference type="Proteomes" id="UP000295560">
    <property type="component" value="Unassembled WGS sequence"/>
</dbReference>
<organism evidence="4 5">
    <name type="scientific">Pseudonocardia endophytica</name>
    <dbReference type="NCBI Taxonomy" id="401976"/>
    <lineage>
        <taxon>Bacteria</taxon>
        <taxon>Bacillati</taxon>
        <taxon>Actinomycetota</taxon>
        <taxon>Actinomycetes</taxon>
        <taxon>Pseudonocardiales</taxon>
        <taxon>Pseudonocardiaceae</taxon>
        <taxon>Pseudonocardia</taxon>
    </lineage>
</organism>
<dbReference type="NCBIfam" id="NF009467">
    <property type="entry name" value="PRK12826.1-3"/>
    <property type="match status" value="1"/>
</dbReference>
<dbReference type="InterPro" id="IPR002347">
    <property type="entry name" value="SDR_fam"/>
</dbReference>
<reference evidence="4 5" key="1">
    <citation type="submission" date="2019-03" db="EMBL/GenBank/DDBJ databases">
        <title>Sequencing the genomes of 1000 actinobacteria strains.</title>
        <authorList>
            <person name="Klenk H.-P."/>
        </authorList>
    </citation>
    <scope>NUCLEOTIDE SEQUENCE [LARGE SCALE GENOMIC DNA]</scope>
    <source>
        <strain evidence="4 5">DSM 44969</strain>
    </source>
</reference>
<dbReference type="Pfam" id="PF13561">
    <property type="entry name" value="adh_short_C2"/>
    <property type="match status" value="1"/>
</dbReference>
<dbReference type="PRINTS" id="PR00080">
    <property type="entry name" value="SDRFAMILY"/>
</dbReference>
<protein>
    <submittedName>
        <fullName evidence="4">SDR family mycofactocin-dependent oxidoreductase</fullName>
    </submittedName>
</protein>
<dbReference type="NCBIfam" id="TIGR03971">
    <property type="entry name" value="SDR_subfam_1"/>
    <property type="match status" value="1"/>
</dbReference>
<evidence type="ECO:0000256" key="2">
    <source>
        <dbReference type="ARBA" id="ARBA00023002"/>
    </source>
</evidence>
<dbReference type="FunFam" id="3.40.50.720:FF:000084">
    <property type="entry name" value="Short-chain dehydrogenase reductase"/>
    <property type="match status" value="1"/>
</dbReference>
<dbReference type="InterPro" id="IPR020904">
    <property type="entry name" value="Sc_DH/Rdtase_CS"/>
</dbReference>
<dbReference type="PANTHER" id="PTHR42760">
    <property type="entry name" value="SHORT-CHAIN DEHYDROGENASES/REDUCTASES FAMILY MEMBER"/>
    <property type="match status" value="1"/>
</dbReference>
<dbReference type="SUPFAM" id="SSF51735">
    <property type="entry name" value="NAD(P)-binding Rossmann-fold domains"/>
    <property type="match status" value="1"/>
</dbReference>
<evidence type="ECO:0000313" key="5">
    <source>
        <dbReference type="Proteomes" id="UP000295560"/>
    </source>
</evidence>
<evidence type="ECO:0000256" key="3">
    <source>
        <dbReference type="ARBA" id="ARBA00023027"/>
    </source>
</evidence>
<dbReference type="CDD" id="cd05233">
    <property type="entry name" value="SDR_c"/>
    <property type="match status" value="1"/>
</dbReference>
<gene>
    <name evidence="4" type="ORF">EV378_5986</name>
</gene>
<dbReference type="EMBL" id="SMFZ01000002">
    <property type="protein sequence ID" value="TCK21989.1"/>
    <property type="molecule type" value="Genomic_DNA"/>
</dbReference>
<dbReference type="RefSeq" id="WP_132430664.1">
    <property type="nucleotide sequence ID" value="NZ_SMFZ01000002.1"/>
</dbReference>